<keyword evidence="3" id="KW-0804">Transcription</keyword>
<dbReference type="PANTHER" id="PTHR33204:SF29">
    <property type="entry name" value="TRANSCRIPTIONAL REGULATOR"/>
    <property type="match status" value="1"/>
</dbReference>
<dbReference type="Pfam" id="PF01638">
    <property type="entry name" value="HxlR"/>
    <property type="match status" value="1"/>
</dbReference>
<dbReference type="RefSeq" id="WP_106725082.1">
    <property type="nucleotide sequence ID" value="NZ_PXYL01000007.1"/>
</dbReference>
<dbReference type="InterPro" id="IPR036390">
    <property type="entry name" value="WH_DNA-bd_sf"/>
</dbReference>
<accession>A0A2P7SC85</accession>
<evidence type="ECO:0000256" key="2">
    <source>
        <dbReference type="ARBA" id="ARBA00023125"/>
    </source>
</evidence>
<keyword evidence="1" id="KW-0805">Transcription regulation</keyword>
<dbReference type="Gene3D" id="1.10.10.10">
    <property type="entry name" value="Winged helix-like DNA-binding domain superfamily/Winged helix DNA-binding domain"/>
    <property type="match status" value="1"/>
</dbReference>
<dbReference type="GO" id="GO:0003677">
    <property type="term" value="F:DNA binding"/>
    <property type="evidence" value="ECO:0007669"/>
    <property type="project" value="UniProtKB-KW"/>
</dbReference>
<feature type="domain" description="HTH hxlR-type" evidence="4">
    <location>
        <begin position="1"/>
        <end position="93"/>
    </location>
</feature>
<comment type="caution">
    <text evidence="5">The sequence shown here is derived from an EMBL/GenBank/DDBJ whole genome shotgun (WGS) entry which is preliminary data.</text>
</comment>
<dbReference type="OrthoDB" id="9800350at2"/>
<keyword evidence="6" id="KW-1185">Reference proteome</keyword>
<dbReference type="SUPFAM" id="SSF46785">
    <property type="entry name" value="Winged helix' DNA-binding domain"/>
    <property type="match status" value="1"/>
</dbReference>
<name>A0A2P7SC85_9HYPH</name>
<dbReference type="AlphaFoldDB" id="A0A2P7SC85"/>
<evidence type="ECO:0000313" key="5">
    <source>
        <dbReference type="EMBL" id="PSJ59941.1"/>
    </source>
</evidence>
<evidence type="ECO:0000259" key="4">
    <source>
        <dbReference type="PROSITE" id="PS51118"/>
    </source>
</evidence>
<dbReference type="InterPro" id="IPR002577">
    <property type="entry name" value="HTH_HxlR"/>
</dbReference>
<organism evidence="5 6">
    <name type="scientific">Pseudaminobacter soli</name>
    <name type="common">ex Li et al. 2025</name>
    <dbReference type="NCBI Taxonomy" id="1295366"/>
    <lineage>
        <taxon>Bacteria</taxon>
        <taxon>Pseudomonadati</taxon>
        <taxon>Pseudomonadota</taxon>
        <taxon>Alphaproteobacteria</taxon>
        <taxon>Hyphomicrobiales</taxon>
        <taxon>Phyllobacteriaceae</taxon>
        <taxon>Pseudaminobacter</taxon>
    </lineage>
</organism>
<dbReference type="Proteomes" id="UP000240653">
    <property type="component" value="Unassembled WGS sequence"/>
</dbReference>
<dbReference type="InterPro" id="IPR036388">
    <property type="entry name" value="WH-like_DNA-bd_sf"/>
</dbReference>
<protein>
    <submittedName>
        <fullName evidence="5">Transcriptional regulator</fullName>
    </submittedName>
</protein>
<proteinExistence type="predicted"/>
<reference evidence="5 6" key="1">
    <citation type="submission" date="2018-03" db="EMBL/GenBank/DDBJ databases">
        <title>The draft genome of Mesorhizobium soli JCM 19897.</title>
        <authorList>
            <person name="Li L."/>
            <person name="Liu L."/>
            <person name="Liang L."/>
            <person name="Wang T."/>
            <person name="Zhang X."/>
        </authorList>
    </citation>
    <scope>NUCLEOTIDE SEQUENCE [LARGE SCALE GENOMIC DNA]</scope>
    <source>
        <strain evidence="5 6">JCM 19897</strain>
    </source>
</reference>
<evidence type="ECO:0000313" key="6">
    <source>
        <dbReference type="Proteomes" id="UP000240653"/>
    </source>
</evidence>
<keyword evidence="2" id="KW-0238">DNA-binding</keyword>
<sequence>MRPLTGKWKIEIMWSLAQGTHRFGELRRALPGITQHMLTVQLRELEADGLVKRTAYEEMPPRVEYDITEAARGLQPVFQTLIAWSKQHGPISRRHTVDRE</sequence>
<dbReference type="EMBL" id="PXYL01000007">
    <property type="protein sequence ID" value="PSJ59941.1"/>
    <property type="molecule type" value="Genomic_DNA"/>
</dbReference>
<evidence type="ECO:0000256" key="3">
    <source>
        <dbReference type="ARBA" id="ARBA00023163"/>
    </source>
</evidence>
<evidence type="ECO:0000256" key="1">
    <source>
        <dbReference type="ARBA" id="ARBA00023015"/>
    </source>
</evidence>
<gene>
    <name evidence="5" type="ORF">C7I85_14965</name>
</gene>
<dbReference type="PANTHER" id="PTHR33204">
    <property type="entry name" value="TRANSCRIPTIONAL REGULATOR, MARR FAMILY"/>
    <property type="match status" value="1"/>
</dbReference>
<dbReference type="PROSITE" id="PS51118">
    <property type="entry name" value="HTH_HXLR"/>
    <property type="match status" value="1"/>
</dbReference>